<gene>
    <name evidence="3" type="ORF">JJJ17_13340</name>
</gene>
<accession>A0A934VVG1</accession>
<dbReference type="RefSeq" id="WP_200687269.1">
    <property type="nucleotide sequence ID" value="NZ_JAEPRQ010000004.1"/>
</dbReference>
<feature type="region of interest" description="Disordered" evidence="1">
    <location>
        <begin position="153"/>
        <end position="172"/>
    </location>
</feature>
<name>A0A934VVG1_9RHOB</name>
<dbReference type="Proteomes" id="UP000640485">
    <property type="component" value="Unassembled WGS sequence"/>
</dbReference>
<feature type="region of interest" description="Disordered" evidence="1">
    <location>
        <begin position="61"/>
        <end position="81"/>
    </location>
</feature>
<proteinExistence type="predicted"/>
<evidence type="ECO:0000256" key="1">
    <source>
        <dbReference type="SAM" id="MobiDB-lite"/>
    </source>
</evidence>
<feature type="chain" id="PRO_5037416512" description="Lipoprotein" evidence="2">
    <location>
        <begin position="24"/>
        <end position="195"/>
    </location>
</feature>
<evidence type="ECO:0000313" key="3">
    <source>
        <dbReference type="EMBL" id="MBK4216916.1"/>
    </source>
</evidence>
<organism evidence="3 4">
    <name type="scientific">Paracoccus caeni</name>
    <dbReference type="NCBI Taxonomy" id="657651"/>
    <lineage>
        <taxon>Bacteria</taxon>
        <taxon>Pseudomonadati</taxon>
        <taxon>Pseudomonadota</taxon>
        <taxon>Alphaproteobacteria</taxon>
        <taxon>Rhodobacterales</taxon>
        <taxon>Paracoccaceae</taxon>
        <taxon>Paracoccus</taxon>
    </lineage>
</organism>
<reference evidence="3" key="1">
    <citation type="submission" date="2021-01" db="EMBL/GenBank/DDBJ databases">
        <title>Paracoccus amoyensis sp. nov., isolated from the surface seawater along the coast of Xiamen Island, China.</title>
        <authorList>
            <person name="Lyu L."/>
        </authorList>
    </citation>
    <scope>NUCLEOTIDE SEQUENCE</scope>
    <source>
        <strain evidence="3">MJ17</strain>
    </source>
</reference>
<comment type="caution">
    <text evidence="3">The sequence shown here is derived from an EMBL/GenBank/DDBJ whole genome shotgun (WGS) entry which is preliminary data.</text>
</comment>
<evidence type="ECO:0008006" key="5">
    <source>
        <dbReference type="Google" id="ProtNLM"/>
    </source>
</evidence>
<dbReference type="PROSITE" id="PS51257">
    <property type="entry name" value="PROKAR_LIPOPROTEIN"/>
    <property type="match status" value="1"/>
</dbReference>
<dbReference type="AlphaFoldDB" id="A0A934VVG1"/>
<protein>
    <recommendedName>
        <fullName evidence="5">Lipoprotein</fullName>
    </recommendedName>
</protein>
<sequence>MINARRCVAVLIAAACLSVAACRAEPIDRLTFGFGTDMRAPVLVVDFRINDLEPAYPLPKLSRGGADSAPRTTGGMSVETGPLPEQFEVRALWIEVASGRAYEAKAEIRRDDMASHVRTGHLDILMLPGGELLVGSDPVPTSREVITRDIARSCGTRRPDQDRDLLREPEKTARLPDMLTRFDDRLIAEPCEKEQ</sequence>
<feature type="signal peptide" evidence="2">
    <location>
        <begin position="1"/>
        <end position="23"/>
    </location>
</feature>
<keyword evidence="4" id="KW-1185">Reference proteome</keyword>
<dbReference type="EMBL" id="JAEPRQ010000004">
    <property type="protein sequence ID" value="MBK4216916.1"/>
    <property type="molecule type" value="Genomic_DNA"/>
</dbReference>
<evidence type="ECO:0000313" key="4">
    <source>
        <dbReference type="Proteomes" id="UP000640485"/>
    </source>
</evidence>
<keyword evidence="2" id="KW-0732">Signal</keyword>
<evidence type="ECO:0000256" key="2">
    <source>
        <dbReference type="SAM" id="SignalP"/>
    </source>
</evidence>